<evidence type="ECO:0000256" key="1">
    <source>
        <dbReference type="ARBA" id="ARBA00010617"/>
    </source>
</evidence>
<dbReference type="Proteomes" id="UP000823521">
    <property type="component" value="Unassembled WGS sequence"/>
</dbReference>
<dbReference type="EMBL" id="WVUH01000521">
    <property type="protein sequence ID" value="MBO4210576.1"/>
    <property type="molecule type" value="Genomic_DNA"/>
</dbReference>
<gene>
    <name evidence="2" type="ORF">GSF22_31970</name>
</gene>
<proteinExistence type="inferred from homology"/>
<comment type="caution">
    <text evidence="2">The sequence shown here is derived from an EMBL/GenBank/DDBJ whole genome shotgun (WGS) entry which is preliminary data.</text>
</comment>
<dbReference type="SUPFAM" id="SSF48264">
    <property type="entry name" value="Cytochrome P450"/>
    <property type="match status" value="1"/>
</dbReference>
<dbReference type="Gene3D" id="1.10.630.10">
    <property type="entry name" value="Cytochrome P450"/>
    <property type="match status" value="1"/>
</dbReference>
<dbReference type="InterPro" id="IPR036396">
    <property type="entry name" value="Cyt_P450_sf"/>
</dbReference>
<dbReference type="InterPro" id="IPR002397">
    <property type="entry name" value="Cyt_P450_B"/>
</dbReference>
<comment type="similarity">
    <text evidence="1">Belongs to the cytochrome P450 family.</text>
</comment>
<keyword evidence="3" id="KW-1185">Reference proteome</keyword>
<dbReference type="PANTHER" id="PTHR46696">
    <property type="entry name" value="P450, PUTATIVE (EUROFUNG)-RELATED"/>
    <property type="match status" value="1"/>
</dbReference>
<dbReference type="PANTHER" id="PTHR46696:SF1">
    <property type="entry name" value="CYTOCHROME P450 YJIB-RELATED"/>
    <property type="match status" value="1"/>
</dbReference>
<evidence type="ECO:0000313" key="3">
    <source>
        <dbReference type="Proteomes" id="UP000823521"/>
    </source>
</evidence>
<reference evidence="2 3" key="1">
    <citation type="submission" date="2019-12" db="EMBL/GenBank/DDBJ databases">
        <title>Whole genome sequencing of endophytic Actinobacterium Micromonospora sp. MPMI6T.</title>
        <authorList>
            <person name="Evv R."/>
            <person name="Podile A.R."/>
        </authorList>
    </citation>
    <scope>NUCLEOTIDE SEQUENCE [LARGE SCALE GENOMIC DNA]</scope>
    <source>
        <strain evidence="2 3">MPMI6</strain>
    </source>
</reference>
<organism evidence="2 3">
    <name type="scientific">Micromonospora echinofusca</name>
    <dbReference type="NCBI Taxonomy" id="47858"/>
    <lineage>
        <taxon>Bacteria</taxon>
        <taxon>Bacillati</taxon>
        <taxon>Actinomycetota</taxon>
        <taxon>Actinomycetes</taxon>
        <taxon>Micromonosporales</taxon>
        <taxon>Micromonosporaceae</taxon>
        <taxon>Micromonospora</taxon>
    </lineage>
</organism>
<sequence length="278" mass="30045">MTTTIRSAGSESPLPPTRDLLTLAWQQLFVRLLAASGDPVAQFLSIRPHHDVYAIHERIRAHGPVVRSRTGVTALTSRRLCDQVLRDARFTVRDADGRLAGSDALTEAANGPLTGSFLELDPPEHTRLRRLAAPAFRPRLVRGYADQVHATAARLLDRLATRETFDLITDFAAPLPIAVISDLLGIPDADTARFARIGMTVGQALDGVRSSRHARELHAASQELAALFTRLAAQRRADPGDDLISTLTAAHDNDALTSAELVSTCGLLLIAGFETTVN</sequence>
<name>A0ABS3W1B5_MICEH</name>
<feature type="non-terminal residue" evidence="2">
    <location>
        <position position="278"/>
    </location>
</feature>
<evidence type="ECO:0000313" key="2">
    <source>
        <dbReference type="EMBL" id="MBO4210576.1"/>
    </source>
</evidence>
<dbReference type="PRINTS" id="PR00359">
    <property type="entry name" value="BP450"/>
</dbReference>
<protein>
    <submittedName>
        <fullName evidence="2">Cytochrome P450</fullName>
    </submittedName>
</protein>
<accession>A0ABS3W1B5</accession>